<reference evidence="2 3" key="1">
    <citation type="submission" date="2014-05" db="EMBL/GenBank/DDBJ databases">
        <title>Draft genome sequence of a rare smut relative, Tilletiaria anomala UBC 951.</title>
        <authorList>
            <consortium name="DOE Joint Genome Institute"/>
            <person name="Toome M."/>
            <person name="Kuo A."/>
            <person name="Henrissat B."/>
            <person name="Lipzen A."/>
            <person name="Tritt A."/>
            <person name="Yoshinaga Y."/>
            <person name="Zane M."/>
            <person name="Barry K."/>
            <person name="Grigoriev I.V."/>
            <person name="Spatafora J.W."/>
            <person name="Aimea M.C."/>
        </authorList>
    </citation>
    <scope>NUCLEOTIDE SEQUENCE [LARGE SCALE GENOMIC DNA]</scope>
    <source>
        <strain evidence="2 3">UBC 951</strain>
    </source>
</reference>
<evidence type="ECO:0000313" key="3">
    <source>
        <dbReference type="Proteomes" id="UP000027361"/>
    </source>
</evidence>
<dbReference type="GeneID" id="25263913"/>
<dbReference type="AlphaFoldDB" id="A0A066WI39"/>
<organism evidence="2 3">
    <name type="scientific">Tilletiaria anomala (strain ATCC 24038 / CBS 436.72 / UBC 951)</name>
    <dbReference type="NCBI Taxonomy" id="1037660"/>
    <lineage>
        <taxon>Eukaryota</taxon>
        <taxon>Fungi</taxon>
        <taxon>Dikarya</taxon>
        <taxon>Basidiomycota</taxon>
        <taxon>Ustilaginomycotina</taxon>
        <taxon>Exobasidiomycetes</taxon>
        <taxon>Georgefischeriales</taxon>
        <taxon>Tilletiariaceae</taxon>
        <taxon>Tilletiaria</taxon>
    </lineage>
</organism>
<proteinExistence type="predicted"/>
<dbReference type="RefSeq" id="XP_013245037.1">
    <property type="nucleotide sequence ID" value="XM_013389583.1"/>
</dbReference>
<dbReference type="HOGENOM" id="CLU_345873_0_0_1"/>
<feature type="region of interest" description="Disordered" evidence="1">
    <location>
        <begin position="301"/>
        <end position="321"/>
    </location>
</feature>
<feature type="compositionally biased region" description="Polar residues" evidence="1">
    <location>
        <begin position="50"/>
        <end position="64"/>
    </location>
</feature>
<feature type="region of interest" description="Disordered" evidence="1">
    <location>
        <begin position="457"/>
        <end position="499"/>
    </location>
</feature>
<gene>
    <name evidence="2" type="ORF">K437DRAFT_254583</name>
</gene>
<feature type="compositionally biased region" description="Basic and acidic residues" evidence="1">
    <location>
        <begin position="484"/>
        <end position="494"/>
    </location>
</feature>
<dbReference type="Proteomes" id="UP000027361">
    <property type="component" value="Unassembled WGS sequence"/>
</dbReference>
<feature type="region of interest" description="Disordered" evidence="1">
    <location>
        <begin position="1"/>
        <end position="95"/>
    </location>
</feature>
<dbReference type="InParanoid" id="A0A066WI39"/>
<evidence type="ECO:0000256" key="1">
    <source>
        <dbReference type="SAM" id="MobiDB-lite"/>
    </source>
</evidence>
<protein>
    <submittedName>
        <fullName evidence="2">Uncharacterized protein</fullName>
    </submittedName>
</protein>
<evidence type="ECO:0000313" key="2">
    <source>
        <dbReference type="EMBL" id="KDN52198.1"/>
    </source>
</evidence>
<dbReference type="EMBL" id="JMSN01000013">
    <property type="protein sequence ID" value="KDN52198.1"/>
    <property type="molecule type" value="Genomic_DNA"/>
</dbReference>
<keyword evidence="3" id="KW-1185">Reference proteome</keyword>
<feature type="compositionally biased region" description="Polar residues" evidence="1">
    <location>
        <begin position="1"/>
        <end position="14"/>
    </location>
</feature>
<name>A0A066WI39_TILAU</name>
<sequence>MSTSSRPVISSTTRGVPLQPRRLRNKSGGTTQRSATSPTDRSRGLRHSKSCASLTCKTSAQQKLQPPVTPGFHLPTTMHGGPLTPQQRQEEQSPPLPLTASMLGDLADSLQTPKSYAGAFAFSAPSARPAVPALIRHTTPLTPKVGKARNRADMQSESAWAVANDESDQRLLPEDMSGPEAFQCFVGQWQQHEQYEDPKVLTANAAAAAAKKKHMTQAELMFKRCSFLYAKEAVANVNTSKTAPSTPVPVTAKKKNASAATASAAGQARYIAGPKHLQDLQRLRRAVQALDREYATFMTRRQEEQDTVATEPRKKMPQSMVKRKPVPIVYEFDGKKTKGSASGTAPAEAARLAHIQSADNMGAVLDRAFCSLTAFMHQLEVIEPPTPVDATHAHANRKAEAGAEAHVLTIIPSIADHTGAADEEEDCPLSAIGAIHATPLPGNLSAAGTNLYLEESSSDNENGCGYTTARAASSAPHTPTHRRTQSDSRSVQDKRRARRTVVCHGHSQSLGSSFDFANLLGQALAGDVVAADSIGAHNVNALPHLVQAPPRSPMPTTASAAALTPRANDFACDRTPIAASYGAVLVQQPCLSSGPPRLDSIQITPIAEMFFDGESWGSSTSLASPEANKASHARAADVGSPHRYDSARFDCGASDSMVSDGEGYSLGAFKWETDSDDGSISSIDSVRTLDDDASTDNCTSTSLAAGAALPPLPWFRKHSHSRSDGVSAADKQQTALDLLIAQFGLPEDRKLKTRPPPALRLASSSSSLAASTATVGGAASRHLHQQSADALVHHRVLPAELPVTPLTAKQQVARRYY</sequence>
<feature type="compositionally biased region" description="Polar residues" evidence="1">
    <location>
        <begin position="27"/>
        <end position="39"/>
    </location>
</feature>
<comment type="caution">
    <text evidence="2">The sequence shown here is derived from an EMBL/GenBank/DDBJ whole genome shotgun (WGS) entry which is preliminary data.</text>
</comment>
<accession>A0A066WI39</accession>